<dbReference type="SUPFAM" id="SSF54427">
    <property type="entry name" value="NTF2-like"/>
    <property type="match status" value="1"/>
</dbReference>
<evidence type="ECO:0000313" key="2">
    <source>
        <dbReference type="EMBL" id="MFM0642457.1"/>
    </source>
</evidence>
<dbReference type="Pfam" id="PF13577">
    <property type="entry name" value="SnoaL_4"/>
    <property type="match status" value="1"/>
</dbReference>
<feature type="domain" description="SnoaL-like" evidence="1">
    <location>
        <begin position="12"/>
        <end position="63"/>
    </location>
</feature>
<evidence type="ECO:0000313" key="3">
    <source>
        <dbReference type="Proteomes" id="UP001629432"/>
    </source>
</evidence>
<name>A0ABW9E613_9BURK</name>
<accession>A0ABW9E613</accession>
<dbReference type="EMBL" id="JAQQCF010000076">
    <property type="protein sequence ID" value="MFM0642457.1"/>
    <property type="molecule type" value="Genomic_DNA"/>
</dbReference>
<dbReference type="Proteomes" id="UP001629432">
    <property type="component" value="Unassembled WGS sequence"/>
</dbReference>
<organism evidence="2 3">
    <name type="scientific">Paraburkholderia metrosideri</name>
    <dbReference type="NCBI Taxonomy" id="580937"/>
    <lineage>
        <taxon>Bacteria</taxon>
        <taxon>Pseudomonadati</taxon>
        <taxon>Pseudomonadota</taxon>
        <taxon>Betaproteobacteria</taxon>
        <taxon>Burkholderiales</taxon>
        <taxon>Burkholderiaceae</taxon>
        <taxon>Paraburkholderia</taxon>
    </lineage>
</organism>
<dbReference type="InterPro" id="IPR032710">
    <property type="entry name" value="NTF2-like_dom_sf"/>
</dbReference>
<gene>
    <name evidence="2" type="ORF">PQQ63_37910</name>
</gene>
<dbReference type="InterPro" id="IPR037401">
    <property type="entry name" value="SnoaL-like"/>
</dbReference>
<sequence>MNAQTLDSRLDAVESRFALERLIAEYAQAFDSHDEALLRSIWHEGAKLSLGDAFGNFEGVEAIL</sequence>
<proteinExistence type="predicted"/>
<dbReference type="Gene3D" id="3.10.450.50">
    <property type="match status" value="1"/>
</dbReference>
<feature type="non-terminal residue" evidence="2">
    <location>
        <position position="64"/>
    </location>
</feature>
<comment type="caution">
    <text evidence="2">The sequence shown here is derived from an EMBL/GenBank/DDBJ whole genome shotgun (WGS) entry which is preliminary data.</text>
</comment>
<keyword evidence="3" id="KW-1185">Reference proteome</keyword>
<dbReference type="RefSeq" id="WP_408341071.1">
    <property type="nucleotide sequence ID" value="NZ_JAQQCF010000076.1"/>
</dbReference>
<reference evidence="2 3" key="1">
    <citation type="journal article" date="2024" name="Chem. Sci.">
        <title>Discovery of megapolipeptins by genome mining of a Burkholderiales bacteria collection.</title>
        <authorList>
            <person name="Paulo B.S."/>
            <person name="Recchia M.J.J."/>
            <person name="Lee S."/>
            <person name="Fergusson C.H."/>
            <person name="Romanowski S.B."/>
            <person name="Hernandez A."/>
            <person name="Krull N."/>
            <person name="Liu D.Y."/>
            <person name="Cavanagh H."/>
            <person name="Bos A."/>
            <person name="Gray C.A."/>
            <person name="Murphy B.T."/>
            <person name="Linington R.G."/>
            <person name="Eustaquio A.S."/>
        </authorList>
    </citation>
    <scope>NUCLEOTIDE SEQUENCE [LARGE SCALE GENOMIC DNA]</scope>
    <source>
        <strain evidence="2 3">RL17-338-BIC-A</strain>
    </source>
</reference>
<protein>
    <submittedName>
        <fullName evidence="2">Nuclear transport factor 2 family protein</fullName>
    </submittedName>
</protein>
<evidence type="ECO:0000259" key="1">
    <source>
        <dbReference type="Pfam" id="PF13577"/>
    </source>
</evidence>